<keyword evidence="1 3" id="KW-0728">SH3 domain</keyword>
<dbReference type="PANTHER" id="PTHR15706:SF2">
    <property type="entry name" value="SH3 AND PX DOMAIN-CONTAINING PROTEIN 2A"/>
    <property type="match status" value="1"/>
</dbReference>
<feature type="region of interest" description="Disordered" evidence="4">
    <location>
        <begin position="275"/>
        <end position="316"/>
    </location>
</feature>
<dbReference type="InterPro" id="IPR036028">
    <property type="entry name" value="SH3-like_dom_sf"/>
</dbReference>
<dbReference type="GO" id="GO:0035091">
    <property type="term" value="F:phosphatidylinositol binding"/>
    <property type="evidence" value="ECO:0007669"/>
    <property type="project" value="InterPro"/>
</dbReference>
<feature type="compositionally biased region" description="Polar residues" evidence="4">
    <location>
        <begin position="520"/>
        <end position="537"/>
    </location>
</feature>
<evidence type="ECO:0000313" key="9">
    <source>
        <dbReference type="Proteomes" id="UP000242525"/>
    </source>
</evidence>
<dbReference type="GO" id="GO:0030674">
    <property type="term" value="F:protein-macromolecule adaptor activity"/>
    <property type="evidence" value="ECO:0007669"/>
    <property type="project" value="TreeGrafter"/>
</dbReference>
<keyword evidence="9" id="KW-1185">Reference proteome</keyword>
<protein>
    <submittedName>
        <fullName evidence="8">Similar to Saccharomyces cerevisiae YBR200W BEM1 Protein containing SH3-domains, involved in establishing cell polarity and morphogenesis</fullName>
    </submittedName>
</protein>
<dbReference type="GO" id="GO:0051130">
    <property type="term" value="P:positive regulation of cellular component organization"/>
    <property type="evidence" value="ECO:0007669"/>
    <property type="project" value="UniProtKB-ARBA"/>
</dbReference>
<gene>
    <name evidence="8" type="ORF">BN980_GECA04s04883g</name>
</gene>
<dbReference type="InterPro" id="IPR001452">
    <property type="entry name" value="SH3_domain"/>
</dbReference>
<dbReference type="InterPro" id="IPR035549">
    <property type="entry name" value="Bem1/Scd2_SH3_2"/>
</dbReference>
<dbReference type="CDD" id="cd11879">
    <property type="entry name" value="SH3_Bem1p_2"/>
    <property type="match status" value="1"/>
</dbReference>
<keyword evidence="2" id="KW-0677">Repeat</keyword>
<dbReference type="PROSITE" id="PS50195">
    <property type="entry name" value="PX"/>
    <property type="match status" value="1"/>
</dbReference>
<name>A0A0J9X7K1_GEOCN</name>
<evidence type="ECO:0000259" key="7">
    <source>
        <dbReference type="PROSITE" id="PS51745"/>
    </source>
</evidence>
<dbReference type="CDD" id="cd06890">
    <property type="entry name" value="PX_Bem1p"/>
    <property type="match status" value="1"/>
</dbReference>
<dbReference type="InterPro" id="IPR035550">
    <property type="entry name" value="Bem1/Scd2_PX"/>
</dbReference>
<dbReference type="GO" id="GO:0000747">
    <property type="term" value="P:conjugation with cellular fusion"/>
    <property type="evidence" value="ECO:0007669"/>
    <property type="project" value="TreeGrafter"/>
</dbReference>
<evidence type="ECO:0000256" key="3">
    <source>
        <dbReference type="PROSITE-ProRule" id="PRU00192"/>
    </source>
</evidence>
<dbReference type="FunFam" id="2.30.30.40:FF:000093">
    <property type="entry name" value="Protein kinase activator Bem1"/>
    <property type="match status" value="1"/>
</dbReference>
<dbReference type="InterPro" id="IPR035548">
    <property type="entry name" value="Bem1/Scd2_SH3_1"/>
</dbReference>
<feature type="domain" description="SH3" evidence="5">
    <location>
        <begin position="145"/>
        <end position="207"/>
    </location>
</feature>
<feature type="domain" description="SH3" evidence="5">
    <location>
        <begin position="34"/>
        <end position="96"/>
    </location>
</feature>
<dbReference type="SUPFAM" id="SSF64268">
    <property type="entry name" value="PX domain"/>
    <property type="match status" value="1"/>
</dbReference>
<feature type="region of interest" description="Disordered" evidence="4">
    <location>
        <begin position="448"/>
        <end position="537"/>
    </location>
</feature>
<evidence type="ECO:0000259" key="5">
    <source>
        <dbReference type="PROSITE" id="PS50002"/>
    </source>
</evidence>
<dbReference type="GO" id="GO:1902494">
    <property type="term" value="C:catalytic complex"/>
    <property type="evidence" value="ECO:0007669"/>
    <property type="project" value="UniProtKB-ARBA"/>
</dbReference>
<dbReference type="InterPro" id="IPR053793">
    <property type="entry name" value="PB1-like"/>
</dbReference>
<dbReference type="SMART" id="SM00326">
    <property type="entry name" value="SH3"/>
    <property type="match status" value="2"/>
</dbReference>
<reference evidence="8" key="1">
    <citation type="submission" date="2014-03" db="EMBL/GenBank/DDBJ databases">
        <authorList>
            <person name="Casaregola S."/>
        </authorList>
    </citation>
    <scope>NUCLEOTIDE SEQUENCE [LARGE SCALE GENOMIC DNA]</scope>
    <source>
        <strain evidence="8">CLIB 918</strain>
    </source>
</reference>
<dbReference type="EMBL" id="CCBN010000004">
    <property type="protein sequence ID" value="CDO53138.1"/>
    <property type="molecule type" value="Genomic_DNA"/>
</dbReference>
<evidence type="ECO:0000256" key="1">
    <source>
        <dbReference type="ARBA" id="ARBA00022443"/>
    </source>
</evidence>
<dbReference type="InterPro" id="IPR036871">
    <property type="entry name" value="PX_dom_sf"/>
</dbReference>
<dbReference type="OrthoDB" id="548867at2759"/>
<comment type="caution">
    <text evidence="8">The sequence shown here is derived from an EMBL/GenBank/DDBJ whole genome shotgun (WGS) entry which is preliminary data.</text>
</comment>
<dbReference type="GO" id="GO:0005938">
    <property type="term" value="C:cell cortex"/>
    <property type="evidence" value="ECO:0007669"/>
    <property type="project" value="UniProtKB-ARBA"/>
</dbReference>
<dbReference type="Proteomes" id="UP000242525">
    <property type="component" value="Unassembled WGS sequence"/>
</dbReference>
<dbReference type="Gene3D" id="3.10.20.90">
    <property type="entry name" value="Phosphatidylinositol 3-kinase Catalytic Subunit, Chain A, domain 1"/>
    <property type="match status" value="1"/>
</dbReference>
<dbReference type="SMART" id="SM00312">
    <property type="entry name" value="PX"/>
    <property type="match status" value="1"/>
</dbReference>
<dbReference type="STRING" id="1173061.A0A0J9X7K1"/>
<dbReference type="SUPFAM" id="SSF50044">
    <property type="entry name" value="SH3-domain"/>
    <property type="match status" value="2"/>
</dbReference>
<organism evidence="8 9">
    <name type="scientific">Geotrichum candidum</name>
    <name type="common">Oospora lactis</name>
    <name type="synonym">Dipodascus geotrichum</name>
    <dbReference type="NCBI Taxonomy" id="1173061"/>
    <lineage>
        <taxon>Eukaryota</taxon>
        <taxon>Fungi</taxon>
        <taxon>Dikarya</taxon>
        <taxon>Ascomycota</taxon>
        <taxon>Saccharomycotina</taxon>
        <taxon>Dipodascomycetes</taxon>
        <taxon>Dipodascales</taxon>
        <taxon>Dipodascaceae</taxon>
        <taxon>Geotrichum</taxon>
    </lineage>
</organism>
<evidence type="ECO:0000256" key="4">
    <source>
        <dbReference type="SAM" id="MobiDB-lite"/>
    </source>
</evidence>
<dbReference type="PROSITE" id="PS50002">
    <property type="entry name" value="SH3"/>
    <property type="match status" value="2"/>
</dbReference>
<dbReference type="Gene3D" id="3.30.1520.10">
    <property type="entry name" value="Phox-like domain"/>
    <property type="match status" value="1"/>
</dbReference>
<dbReference type="CDD" id="cd11878">
    <property type="entry name" value="SH3_Bem1p_1"/>
    <property type="match status" value="1"/>
</dbReference>
<dbReference type="InterPro" id="IPR001683">
    <property type="entry name" value="PX_dom"/>
</dbReference>
<dbReference type="Pfam" id="PF00787">
    <property type="entry name" value="PX"/>
    <property type="match status" value="1"/>
</dbReference>
<sequence length="644" mass="71627">MIKGIRRSLKGEKRISPSITSPTNSIIAPKTGIPPKKIIRAIYDYASQGPGELSFKKGDFLYVTGSEDSEEWYEAYDPPSNARGMVPVLYFEVVSRKDSASTVSLSAAASSATPTSSAANGQMQTSPLSNSQQNHIPQAAHKPTQLQIYGVVLYDFIAERSDELQAKAGESIIIIAKSNNEWFVAKPIGRLGGPGLIPISFIEVRSITTNQPVDNLEDAIQQAGVPRVEEWKRLAAEYKASSIPLGKLEENTASTETPSVTEQLQNLNLGGGAYAAKQPPAHYQQETSPLQRSHEQQQHQHQQQQQNELQMQQQYQQDDEQFDYDLEPYVVSASVDRYAFDNDRYWYLVVAKLSNGKYRNLCRYYQDFYDFQITLLDEFPDDAGRTGKKRTLPFMPGPLTYVNDSISSQRRVNLNDYVHNLTLLPEYIARSATVQRLFALRAGDVETLDPSTAMPHPPSRGSQISGTDVAPADDSQYYDQYEQQRGQSSQGYYQDQQQSAEHSHTSQQYINVASGAPESPLSQNSQRTSHSNTVHSDNTTVLESINIDGSATDILDTMDGKPVALKSDKYVKIKVFYGDDLIAIKVPSNIAFESLANRVADRLGLQDVVLLYKDEATGTVSELRNEHDFLSALGTREKLVLLAQ</sequence>
<dbReference type="SUPFAM" id="SSF54277">
    <property type="entry name" value="CAD &amp; PB1 domains"/>
    <property type="match status" value="1"/>
</dbReference>
<evidence type="ECO:0000259" key="6">
    <source>
        <dbReference type="PROSITE" id="PS50195"/>
    </source>
</evidence>
<dbReference type="Gene3D" id="2.30.30.40">
    <property type="entry name" value="SH3 Domains"/>
    <property type="match status" value="2"/>
</dbReference>
<evidence type="ECO:0000313" key="8">
    <source>
        <dbReference type="EMBL" id="CDO53138.1"/>
    </source>
</evidence>
<dbReference type="Pfam" id="PF00018">
    <property type="entry name" value="SH3_1"/>
    <property type="match status" value="2"/>
</dbReference>
<feature type="domain" description="PX" evidence="6">
    <location>
        <begin position="325"/>
        <end position="445"/>
    </location>
</feature>
<feature type="compositionally biased region" description="Low complexity" evidence="4">
    <location>
        <begin position="473"/>
        <end position="499"/>
    </location>
</feature>
<dbReference type="AlphaFoldDB" id="A0A0J9X7K1"/>
<feature type="compositionally biased region" description="Low complexity" evidence="4">
    <location>
        <begin position="299"/>
        <end position="316"/>
    </location>
</feature>
<dbReference type="PANTHER" id="PTHR15706">
    <property type="entry name" value="SH3 MULTIPLE DOMAIN"/>
    <property type="match status" value="1"/>
</dbReference>
<feature type="compositionally biased region" description="Polar residues" evidence="4">
    <location>
        <begin position="120"/>
        <end position="136"/>
    </location>
</feature>
<dbReference type="GO" id="GO:0043332">
    <property type="term" value="C:mating projection tip"/>
    <property type="evidence" value="ECO:0007669"/>
    <property type="project" value="TreeGrafter"/>
</dbReference>
<feature type="region of interest" description="Disordered" evidence="4">
    <location>
        <begin position="111"/>
        <end position="137"/>
    </location>
</feature>
<feature type="domain" description="PB1" evidence="7">
    <location>
        <begin position="570"/>
        <end position="644"/>
    </location>
</feature>
<accession>A0A0J9X7K1</accession>
<proteinExistence type="predicted"/>
<dbReference type="InterPro" id="IPR051228">
    <property type="entry name" value="NADPH_Oxidase/PX-Domain"/>
</dbReference>
<evidence type="ECO:0000256" key="2">
    <source>
        <dbReference type="ARBA" id="ARBA00022737"/>
    </source>
</evidence>
<dbReference type="PROSITE" id="PS51745">
    <property type="entry name" value="PB1"/>
    <property type="match status" value="1"/>
</dbReference>